<gene>
    <name evidence="2" type="ORF">SEMRO_1738_G294560.1</name>
</gene>
<dbReference type="PROSITE" id="PS51154">
    <property type="entry name" value="MACRO"/>
    <property type="match status" value="1"/>
</dbReference>
<protein>
    <recommendedName>
        <fullName evidence="1">Macro domain-containing protein</fullName>
    </recommendedName>
</protein>
<evidence type="ECO:0000313" key="2">
    <source>
        <dbReference type="EMBL" id="CAB9525862.1"/>
    </source>
</evidence>
<reference evidence="2" key="1">
    <citation type="submission" date="2020-06" db="EMBL/GenBank/DDBJ databases">
        <authorList>
            <consortium name="Plant Systems Biology data submission"/>
        </authorList>
    </citation>
    <scope>NUCLEOTIDE SEQUENCE</scope>
    <source>
        <strain evidence="2">D6</strain>
    </source>
</reference>
<dbReference type="SUPFAM" id="SSF52949">
    <property type="entry name" value="Macro domain-like"/>
    <property type="match status" value="1"/>
</dbReference>
<sequence>MMNVTLPSFSLPGPWMLAVALLPTITLSGGTQFAFVSSAVAIFTWIWIHYKPNESDILASVDDDVAPTESAKSNALTVRSPPSPFKNLFDQIVQTKPSANQNAPGFIEYPITVHASFLLGNGVVLSIASGDITGFQHDHGCLVSAVINRTEAGSGDEAPTTKLSLTLNKKKEDKPIPVGKARMIGPGPNNPYRHYKNLKVPYVIHACGPDFGDCDSAETVAKAKKHLRNAYRNALHLTINKPISDIIFPLISSGVFRGPLFLSEIAGIAVRAIHDWAAESKVAPIYANNVVLCAFTYQELSTIMEECDDLLAGRIKISKA</sequence>
<dbReference type="PANTHER" id="PTHR11106">
    <property type="entry name" value="GANGLIOSIDE INDUCED DIFFERENTIATION ASSOCIATED PROTEIN 2-RELATED"/>
    <property type="match status" value="1"/>
</dbReference>
<dbReference type="PANTHER" id="PTHR11106:SF27">
    <property type="entry name" value="MACRO DOMAIN-CONTAINING PROTEIN"/>
    <property type="match status" value="1"/>
</dbReference>
<dbReference type="OrthoDB" id="6133115at2759"/>
<dbReference type="SMART" id="SM00506">
    <property type="entry name" value="A1pp"/>
    <property type="match status" value="1"/>
</dbReference>
<dbReference type="EMBL" id="CAICTM010001736">
    <property type="protein sequence ID" value="CAB9525862.1"/>
    <property type="molecule type" value="Genomic_DNA"/>
</dbReference>
<dbReference type="Pfam" id="PF01661">
    <property type="entry name" value="Macro"/>
    <property type="match status" value="1"/>
</dbReference>
<dbReference type="AlphaFoldDB" id="A0A9N8EPZ3"/>
<accession>A0A9N8EPZ3</accession>
<feature type="domain" description="Macro" evidence="1">
    <location>
        <begin position="112"/>
        <end position="311"/>
    </location>
</feature>
<name>A0A9N8EPZ3_9STRA</name>
<dbReference type="Proteomes" id="UP001153069">
    <property type="component" value="Unassembled WGS sequence"/>
</dbReference>
<dbReference type="InterPro" id="IPR002589">
    <property type="entry name" value="Macro_dom"/>
</dbReference>
<evidence type="ECO:0000259" key="1">
    <source>
        <dbReference type="PROSITE" id="PS51154"/>
    </source>
</evidence>
<keyword evidence="3" id="KW-1185">Reference proteome</keyword>
<proteinExistence type="predicted"/>
<dbReference type="Gene3D" id="3.40.220.10">
    <property type="entry name" value="Leucine Aminopeptidase, subunit E, domain 1"/>
    <property type="match status" value="1"/>
</dbReference>
<dbReference type="InterPro" id="IPR043472">
    <property type="entry name" value="Macro_dom-like"/>
</dbReference>
<comment type="caution">
    <text evidence="2">The sequence shown here is derived from an EMBL/GenBank/DDBJ whole genome shotgun (WGS) entry which is preliminary data.</text>
</comment>
<evidence type="ECO:0000313" key="3">
    <source>
        <dbReference type="Proteomes" id="UP001153069"/>
    </source>
</evidence>
<organism evidence="2 3">
    <name type="scientific">Seminavis robusta</name>
    <dbReference type="NCBI Taxonomy" id="568900"/>
    <lineage>
        <taxon>Eukaryota</taxon>
        <taxon>Sar</taxon>
        <taxon>Stramenopiles</taxon>
        <taxon>Ochrophyta</taxon>
        <taxon>Bacillariophyta</taxon>
        <taxon>Bacillariophyceae</taxon>
        <taxon>Bacillariophycidae</taxon>
        <taxon>Naviculales</taxon>
        <taxon>Naviculaceae</taxon>
        <taxon>Seminavis</taxon>
    </lineage>
</organism>